<dbReference type="InterPro" id="IPR023292">
    <property type="entry name" value="NTP_PyroPHydrolase-like_dom_sf"/>
</dbReference>
<evidence type="ECO:0000313" key="1">
    <source>
        <dbReference type="EMBL" id="VBB18540.1"/>
    </source>
</evidence>
<dbReference type="EMBL" id="UPSH01000001">
    <property type="protein sequence ID" value="VBB18540.1"/>
    <property type="molecule type" value="Genomic_DNA"/>
</dbReference>
<sequence length="263" mass="30059">MSTVSATSVQSIQQSVQQADKSADKSKNVMSHFQLVGEFHDVFGHPQRTELYETCFETEPKLVPFRISLIREELNEFKDALKKKDVVEMFDALCDLSYVTNGAGQCLGINLDKLLLKRNRSIDSNAEPYCVSDNVLETMSEQIEKGLKLINDAVDNFCGSAETQDLEEMGQYLVEILQATYDLGHTMGGNMDLMFREVHRSNMTKVCDNIEDAKASVEFYEKEGRYSKPTIRTKGRYFVVYDATTTKILKNHKWEQPNLKQFF</sequence>
<dbReference type="InterPro" id="IPR033653">
    <property type="entry name" value="NTP-PPase_DR2231-like"/>
</dbReference>
<evidence type="ECO:0000313" key="2">
    <source>
        <dbReference type="Proteomes" id="UP000594342"/>
    </source>
</evidence>
<protein>
    <submittedName>
        <fullName evidence="1">Phosphoribosyl-ATP pyrophosphohydrolase-domain containing protein (Two domains)</fullName>
    </submittedName>
</protein>
<keyword evidence="1" id="KW-0378">Hydrolase</keyword>
<proteinExistence type="predicted"/>
<comment type="caution">
    <text evidence="1">The sequence shown here is derived from an EMBL/GenBank/DDBJ whole genome shotgun (WGS) entry which is preliminary data.</text>
</comment>
<dbReference type="Gene3D" id="1.10.3420.10">
    <property type="entry name" value="putative ntp pyrophosphohydrolase like domain"/>
    <property type="match status" value="2"/>
</dbReference>
<organism evidence="1 2">
    <name type="scientific">Yasminevirus sp. GU-2018</name>
    <dbReference type="NCBI Taxonomy" id="2420051"/>
    <lineage>
        <taxon>Viruses</taxon>
        <taxon>Varidnaviria</taxon>
        <taxon>Bamfordvirae</taxon>
        <taxon>Nucleocytoviricota</taxon>
        <taxon>Megaviricetes</taxon>
        <taxon>Imitervirales</taxon>
        <taxon>Mimiviridae</taxon>
        <taxon>Klosneuvirinae</taxon>
        <taxon>Yasminevirus</taxon>
        <taxon>Yasminevirus saudimassiliense</taxon>
    </lineage>
</organism>
<gene>
    <name evidence="1" type="ORF">YASMINEVIRUS_1003</name>
</gene>
<reference evidence="1 2" key="1">
    <citation type="submission" date="2018-10" db="EMBL/GenBank/DDBJ databases">
        <authorList>
            <consortium name="IHU Genomes"/>
        </authorList>
    </citation>
    <scope>NUCLEOTIDE SEQUENCE [LARGE SCALE GENOMIC DNA]</scope>
    <source>
        <strain evidence="1 2">A1</strain>
    </source>
</reference>
<dbReference type="Pfam" id="PF01503">
    <property type="entry name" value="PRA-PH"/>
    <property type="match status" value="1"/>
</dbReference>
<dbReference type="GO" id="GO:0016787">
    <property type="term" value="F:hydrolase activity"/>
    <property type="evidence" value="ECO:0007669"/>
    <property type="project" value="UniProtKB-KW"/>
</dbReference>
<dbReference type="InterPro" id="IPR021130">
    <property type="entry name" value="PRib-ATP_PPHydrolase-like"/>
</dbReference>
<keyword evidence="2" id="KW-1185">Reference proteome</keyword>
<accession>A0A5K0UA17</accession>
<dbReference type="SUPFAM" id="SSF101386">
    <property type="entry name" value="all-alpha NTP pyrophosphatases"/>
    <property type="match status" value="1"/>
</dbReference>
<dbReference type="CDD" id="cd11530">
    <property type="entry name" value="NTP-PPase_DR2231_like"/>
    <property type="match status" value="1"/>
</dbReference>
<dbReference type="Proteomes" id="UP000594342">
    <property type="component" value="Unassembled WGS sequence"/>
</dbReference>
<name>A0A5K0UA17_9VIRU</name>